<evidence type="ECO:0000313" key="2">
    <source>
        <dbReference type="EMBL" id="MBB6076507.1"/>
    </source>
</evidence>
<evidence type="ECO:0000256" key="1">
    <source>
        <dbReference type="SAM" id="MobiDB-lite"/>
    </source>
</evidence>
<accession>A0A7W9WFA4</accession>
<proteinExistence type="predicted"/>
<comment type="caution">
    <text evidence="2">The sequence shown here is derived from an EMBL/GenBank/DDBJ whole genome shotgun (WGS) entry which is preliminary data.</text>
</comment>
<keyword evidence="3" id="KW-1185">Reference proteome</keyword>
<dbReference type="RefSeq" id="WP_184559606.1">
    <property type="nucleotide sequence ID" value="NZ_BAAARS010000003.1"/>
</dbReference>
<evidence type="ECO:0000313" key="3">
    <source>
        <dbReference type="Proteomes" id="UP000591537"/>
    </source>
</evidence>
<organism evidence="2 3">
    <name type="scientific">Streptomyces paradoxus</name>
    <dbReference type="NCBI Taxonomy" id="66375"/>
    <lineage>
        <taxon>Bacteria</taxon>
        <taxon>Bacillati</taxon>
        <taxon>Actinomycetota</taxon>
        <taxon>Actinomycetes</taxon>
        <taxon>Kitasatosporales</taxon>
        <taxon>Streptomycetaceae</taxon>
        <taxon>Streptomyces</taxon>
    </lineage>
</organism>
<reference evidence="2 3" key="1">
    <citation type="submission" date="2020-08" db="EMBL/GenBank/DDBJ databases">
        <title>Genomic Encyclopedia of Type Strains, Phase IV (KMG-IV): sequencing the most valuable type-strain genomes for metagenomic binning, comparative biology and taxonomic classification.</title>
        <authorList>
            <person name="Goeker M."/>
        </authorList>
    </citation>
    <scope>NUCLEOTIDE SEQUENCE [LARGE SCALE GENOMIC DNA]</scope>
    <source>
        <strain evidence="2 3">DSM 43350</strain>
    </source>
</reference>
<name>A0A7W9WFA4_9ACTN</name>
<feature type="compositionally biased region" description="Low complexity" evidence="1">
    <location>
        <begin position="54"/>
        <end position="72"/>
    </location>
</feature>
<dbReference type="EMBL" id="JACHGV010000003">
    <property type="protein sequence ID" value="MBB6076507.1"/>
    <property type="molecule type" value="Genomic_DNA"/>
</dbReference>
<sequence length="135" mass="13757">MPDERARATPESPTVRGAAAAADAPGGRSARARADPGGPAQTGPRNRVVRRGPARAARAASGSPTPRWAAVADDADASGGRGRAVPGADPDGPARADLPVKPPNPPIEAPRKQPPQRITQRHPPFAVGNAPAKDR</sequence>
<dbReference type="AlphaFoldDB" id="A0A7W9WFA4"/>
<feature type="region of interest" description="Disordered" evidence="1">
    <location>
        <begin position="1"/>
        <end position="135"/>
    </location>
</feature>
<protein>
    <submittedName>
        <fullName evidence="2">Uncharacterized protein</fullName>
    </submittedName>
</protein>
<gene>
    <name evidence="2" type="ORF">HNR57_002412</name>
</gene>
<dbReference type="Proteomes" id="UP000591537">
    <property type="component" value="Unassembled WGS sequence"/>
</dbReference>
<feature type="compositionally biased region" description="Low complexity" evidence="1">
    <location>
        <begin position="16"/>
        <end position="39"/>
    </location>
</feature>